<name>A0A414XY54_PHOVU</name>
<proteinExistence type="predicted"/>
<evidence type="ECO:0000313" key="2">
    <source>
        <dbReference type="Proteomes" id="UP000283713"/>
    </source>
</evidence>
<reference evidence="1 2" key="1">
    <citation type="submission" date="2018-08" db="EMBL/GenBank/DDBJ databases">
        <title>A genome reference for cultivated species of the human gut microbiota.</title>
        <authorList>
            <person name="Zou Y."/>
            <person name="Xue W."/>
            <person name="Luo G."/>
        </authorList>
    </citation>
    <scope>NUCLEOTIDE SEQUENCE [LARGE SCALE GENOMIC DNA]</scope>
    <source>
        <strain evidence="1 2">AM16-6</strain>
    </source>
</reference>
<evidence type="ECO:0000313" key="1">
    <source>
        <dbReference type="EMBL" id="RHH78841.1"/>
    </source>
</evidence>
<gene>
    <name evidence="1" type="ORF">DW193_10485</name>
</gene>
<accession>A0A414XY54</accession>
<comment type="caution">
    <text evidence="1">The sequence shown here is derived from an EMBL/GenBank/DDBJ whole genome shotgun (WGS) entry which is preliminary data.</text>
</comment>
<protein>
    <submittedName>
        <fullName evidence="1">KilA-N domain-containing protein</fullName>
    </submittedName>
</protein>
<dbReference type="Proteomes" id="UP000283713">
    <property type="component" value="Unassembled WGS sequence"/>
</dbReference>
<dbReference type="AlphaFoldDB" id="A0A414XY54"/>
<sequence length="45" mass="5379">MRANQLMTRRMGDFKVTQRTKDGYFDGGELLRQWNSVKGNEQRKM</sequence>
<dbReference type="EMBL" id="QRKA01000014">
    <property type="protein sequence ID" value="RHH78841.1"/>
    <property type="molecule type" value="Genomic_DNA"/>
</dbReference>
<organism evidence="1 2">
    <name type="scientific">Phocaeicola vulgatus</name>
    <name type="common">Bacteroides vulgatus</name>
    <dbReference type="NCBI Taxonomy" id="821"/>
    <lineage>
        <taxon>Bacteria</taxon>
        <taxon>Pseudomonadati</taxon>
        <taxon>Bacteroidota</taxon>
        <taxon>Bacteroidia</taxon>
        <taxon>Bacteroidales</taxon>
        <taxon>Bacteroidaceae</taxon>
        <taxon>Phocaeicola</taxon>
    </lineage>
</organism>
<feature type="non-terminal residue" evidence="1">
    <location>
        <position position="45"/>
    </location>
</feature>